<protein>
    <submittedName>
        <fullName evidence="1">Uncharacterized protein</fullName>
    </submittedName>
</protein>
<accession>M7B770</accession>
<proteinExistence type="predicted"/>
<sequence length="126" mass="14072">MLQRRYRGQYEVFSLRCRKSTSPGVGKFSCGPSAVNKQVRQLILTEAREGNVAWCTERHSWLFAGCSHPAIHRSCPWSEGPSCTAAAQSQREHLLSTRPQFPTCGFESLWTSDAQDELPLAEEDAG</sequence>
<reference evidence="2" key="1">
    <citation type="journal article" date="2013" name="Nat. Genet.">
        <title>The draft genomes of soft-shell turtle and green sea turtle yield insights into the development and evolution of the turtle-specific body plan.</title>
        <authorList>
            <person name="Wang Z."/>
            <person name="Pascual-Anaya J."/>
            <person name="Zadissa A."/>
            <person name="Li W."/>
            <person name="Niimura Y."/>
            <person name="Huang Z."/>
            <person name="Li C."/>
            <person name="White S."/>
            <person name="Xiong Z."/>
            <person name="Fang D."/>
            <person name="Wang B."/>
            <person name="Ming Y."/>
            <person name="Chen Y."/>
            <person name="Zheng Y."/>
            <person name="Kuraku S."/>
            <person name="Pignatelli M."/>
            <person name="Herrero J."/>
            <person name="Beal K."/>
            <person name="Nozawa M."/>
            <person name="Li Q."/>
            <person name="Wang J."/>
            <person name="Zhang H."/>
            <person name="Yu L."/>
            <person name="Shigenobu S."/>
            <person name="Wang J."/>
            <person name="Liu J."/>
            <person name="Flicek P."/>
            <person name="Searle S."/>
            <person name="Wang J."/>
            <person name="Kuratani S."/>
            <person name="Yin Y."/>
            <person name="Aken B."/>
            <person name="Zhang G."/>
            <person name="Irie N."/>
        </authorList>
    </citation>
    <scope>NUCLEOTIDE SEQUENCE [LARGE SCALE GENOMIC DNA]</scope>
</reference>
<organism evidence="1 2">
    <name type="scientific">Chelonia mydas</name>
    <name type="common">Green sea-turtle</name>
    <name type="synonym">Chelonia agassizi</name>
    <dbReference type="NCBI Taxonomy" id="8469"/>
    <lineage>
        <taxon>Eukaryota</taxon>
        <taxon>Metazoa</taxon>
        <taxon>Chordata</taxon>
        <taxon>Craniata</taxon>
        <taxon>Vertebrata</taxon>
        <taxon>Euteleostomi</taxon>
        <taxon>Archelosauria</taxon>
        <taxon>Testudinata</taxon>
        <taxon>Testudines</taxon>
        <taxon>Cryptodira</taxon>
        <taxon>Durocryptodira</taxon>
        <taxon>Americhelydia</taxon>
        <taxon>Chelonioidea</taxon>
        <taxon>Cheloniidae</taxon>
        <taxon>Chelonia</taxon>
    </lineage>
</organism>
<name>M7B770_CHEMY</name>
<evidence type="ECO:0000313" key="1">
    <source>
        <dbReference type="EMBL" id="EMP24127.1"/>
    </source>
</evidence>
<evidence type="ECO:0000313" key="2">
    <source>
        <dbReference type="Proteomes" id="UP000031443"/>
    </source>
</evidence>
<dbReference type="Proteomes" id="UP000031443">
    <property type="component" value="Unassembled WGS sequence"/>
</dbReference>
<dbReference type="AlphaFoldDB" id="M7B770"/>
<gene>
    <name evidence="1" type="ORF">UY3_18764</name>
</gene>
<keyword evidence="2" id="KW-1185">Reference proteome</keyword>
<dbReference type="EMBL" id="KB603100">
    <property type="protein sequence ID" value="EMP24127.1"/>
    <property type="molecule type" value="Genomic_DNA"/>
</dbReference>